<organism evidence="7 8">
    <name type="scientific">Pterulicium gracile</name>
    <dbReference type="NCBI Taxonomy" id="1884261"/>
    <lineage>
        <taxon>Eukaryota</taxon>
        <taxon>Fungi</taxon>
        <taxon>Dikarya</taxon>
        <taxon>Basidiomycota</taxon>
        <taxon>Agaricomycotina</taxon>
        <taxon>Agaricomycetes</taxon>
        <taxon>Agaricomycetidae</taxon>
        <taxon>Agaricales</taxon>
        <taxon>Pleurotineae</taxon>
        <taxon>Pterulaceae</taxon>
        <taxon>Pterulicium</taxon>
    </lineage>
</organism>
<dbReference type="OrthoDB" id="416253at2759"/>
<evidence type="ECO:0000256" key="5">
    <source>
        <dbReference type="PIRSR" id="PIRSR000097-3"/>
    </source>
</evidence>
<feature type="binding site" evidence="4">
    <location>
        <position position="93"/>
    </location>
    <ligand>
        <name>substrate</name>
    </ligand>
</feature>
<feature type="active site" description="Proton donor" evidence="3">
    <location>
        <position position="35"/>
    </location>
</feature>
<dbReference type="STRING" id="1884261.A0A5C3QVH8"/>
<dbReference type="InterPro" id="IPR020471">
    <property type="entry name" value="AKR"/>
</dbReference>
<protein>
    <submittedName>
        <fullName evidence="7">NADP-dependent oxidoreductase domain-containing protein</fullName>
    </submittedName>
</protein>
<proteinExistence type="inferred from homology"/>
<gene>
    <name evidence="7" type="ORF">BDV98DRAFT_501597</name>
</gene>
<dbReference type="PROSITE" id="PS00063">
    <property type="entry name" value="ALDOKETO_REDUCTASE_3"/>
    <property type="match status" value="1"/>
</dbReference>
<dbReference type="EMBL" id="ML178818">
    <property type="protein sequence ID" value="TFL04800.1"/>
    <property type="molecule type" value="Genomic_DNA"/>
</dbReference>
<evidence type="ECO:0000256" key="2">
    <source>
        <dbReference type="ARBA" id="ARBA00023002"/>
    </source>
</evidence>
<evidence type="ECO:0000313" key="8">
    <source>
        <dbReference type="Proteomes" id="UP000305067"/>
    </source>
</evidence>
<dbReference type="Gene3D" id="3.20.20.100">
    <property type="entry name" value="NADP-dependent oxidoreductase domain"/>
    <property type="match status" value="1"/>
</dbReference>
<keyword evidence="2" id="KW-0560">Oxidoreductase</keyword>
<dbReference type="PANTHER" id="PTHR43827">
    <property type="entry name" value="2,5-DIKETO-D-GLUCONIC ACID REDUCTASE"/>
    <property type="match status" value="1"/>
</dbReference>
<dbReference type="Pfam" id="PF00248">
    <property type="entry name" value="Aldo_ket_red"/>
    <property type="match status" value="2"/>
</dbReference>
<evidence type="ECO:0000259" key="6">
    <source>
        <dbReference type="Pfam" id="PF00248"/>
    </source>
</evidence>
<dbReference type="GO" id="GO:0016491">
    <property type="term" value="F:oxidoreductase activity"/>
    <property type="evidence" value="ECO:0007669"/>
    <property type="project" value="UniProtKB-KW"/>
</dbReference>
<accession>A0A5C3QVH8</accession>
<evidence type="ECO:0000313" key="7">
    <source>
        <dbReference type="EMBL" id="TFL04800.1"/>
    </source>
</evidence>
<dbReference type="CDD" id="cd19071">
    <property type="entry name" value="AKR_AKR1-5-like"/>
    <property type="match status" value="1"/>
</dbReference>
<evidence type="ECO:0000256" key="4">
    <source>
        <dbReference type="PIRSR" id="PIRSR000097-2"/>
    </source>
</evidence>
<name>A0A5C3QVH8_9AGAR</name>
<dbReference type="Proteomes" id="UP000305067">
    <property type="component" value="Unassembled WGS sequence"/>
</dbReference>
<dbReference type="SUPFAM" id="SSF51430">
    <property type="entry name" value="NAD(P)-linked oxidoreductase"/>
    <property type="match status" value="1"/>
</dbReference>
<evidence type="ECO:0000256" key="3">
    <source>
        <dbReference type="PIRSR" id="PIRSR000097-1"/>
    </source>
</evidence>
<sequence length="259" mass="28731">MPLLGFGVYQNYTAKDSVLEAFKAGYTHVDSAQAYRNEAHCGEAIHASGLDRKSLFITTKCVSKTHGYESTLKGVDDSLERFGLDYLDLFLIHDPYSGTERRLATYKALKEAQKAGKIRTVGVSNYGIHHLEEIREAGMDLPAVNQIEIHPLCQQKPIVEYCNQNDIVVQAYCPLIRGSFDHGCIPAVAKKHGRDPAQILLRWSLQKGFVPLVKSATPSRIVSNTKIYDFELDEEDMKSLDAMDQGPSGAISWNPVATA</sequence>
<dbReference type="InterPro" id="IPR018170">
    <property type="entry name" value="Aldo/ket_reductase_CS"/>
</dbReference>
<comment type="similarity">
    <text evidence="1">Belongs to the aldo/keto reductase family.</text>
</comment>
<dbReference type="PRINTS" id="PR00069">
    <property type="entry name" value="ALDKETRDTASE"/>
</dbReference>
<dbReference type="PROSITE" id="PS00062">
    <property type="entry name" value="ALDOKETO_REDUCTASE_2"/>
    <property type="match status" value="1"/>
</dbReference>
<feature type="site" description="Lowers pKa of active site Tyr" evidence="5">
    <location>
        <position position="60"/>
    </location>
</feature>
<keyword evidence="8" id="KW-1185">Reference proteome</keyword>
<dbReference type="AlphaFoldDB" id="A0A5C3QVH8"/>
<dbReference type="PANTHER" id="PTHR43827:SF13">
    <property type="entry name" value="ALDO_KETO REDUCTASE FAMILY PROTEIN"/>
    <property type="match status" value="1"/>
</dbReference>
<dbReference type="InterPro" id="IPR023210">
    <property type="entry name" value="NADP_OxRdtase_dom"/>
</dbReference>
<reference evidence="7 8" key="1">
    <citation type="journal article" date="2019" name="Nat. Ecol. Evol.">
        <title>Megaphylogeny resolves global patterns of mushroom evolution.</title>
        <authorList>
            <person name="Varga T."/>
            <person name="Krizsan K."/>
            <person name="Foldi C."/>
            <person name="Dima B."/>
            <person name="Sanchez-Garcia M."/>
            <person name="Sanchez-Ramirez S."/>
            <person name="Szollosi G.J."/>
            <person name="Szarkandi J.G."/>
            <person name="Papp V."/>
            <person name="Albert L."/>
            <person name="Andreopoulos W."/>
            <person name="Angelini C."/>
            <person name="Antonin V."/>
            <person name="Barry K.W."/>
            <person name="Bougher N.L."/>
            <person name="Buchanan P."/>
            <person name="Buyck B."/>
            <person name="Bense V."/>
            <person name="Catcheside P."/>
            <person name="Chovatia M."/>
            <person name="Cooper J."/>
            <person name="Damon W."/>
            <person name="Desjardin D."/>
            <person name="Finy P."/>
            <person name="Geml J."/>
            <person name="Haridas S."/>
            <person name="Hughes K."/>
            <person name="Justo A."/>
            <person name="Karasinski D."/>
            <person name="Kautmanova I."/>
            <person name="Kiss B."/>
            <person name="Kocsube S."/>
            <person name="Kotiranta H."/>
            <person name="LaButti K.M."/>
            <person name="Lechner B.E."/>
            <person name="Liimatainen K."/>
            <person name="Lipzen A."/>
            <person name="Lukacs Z."/>
            <person name="Mihaltcheva S."/>
            <person name="Morgado L.N."/>
            <person name="Niskanen T."/>
            <person name="Noordeloos M.E."/>
            <person name="Ohm R.A."/>
            <person name="Ortiz-Santana B."/>
            <person name="Ovrebo C."/>
            <person name="Racz N."/>
            <person name="Riley R."/>
            <person name="Savchenko A."/>
            <person name="Shiryaev A."/>
            <person name="Soop K."/>
            <person name="Spirin V."/>
            <person name="Szebenyi C."/>
            <person name="Tomsovsky M."/>
            <person name="Tulloss R.E."/>
            <person name="Uehling J."/>
            <person name="Grigoriev I.V."/>
            <person name="Vagvolgyi C."/>
            <person name="Papp T."/>
            <person name="Martin F.M."/>
            <person name="Miettinen O."/>
            <person name="Hibbett D.S."/>
            <person name="Nagy L.G."/>
        </authorList>
    </citation>
    <scope>NUCLEOTIDE SEQUENCE [LARGE SCALE GENOMIC DNA]</scope>
    <source>
        <strain evidence="7 8">CBS 309.79</strain>
    </source>
</reference>
<dbReference type="PIRSF" id="PIRSF000097">
    <property type="entry name" value="AKR"/>
    <property type="match status" value="1"/>
</dbReference>
<feature type="domain" description="NADP-dependent oxidoreductase" evidence="6">
    <location>
        <begin position="187"/>
        <end position="244"/>
    </location>
</feature>
<evidence type="ECO:0000256" key="1">
    <source>
        <dbReference type="ARBA" id="ARBA00007905"/>
    </source>
</evidence>
<feature type="domain" description="NADP-dependent oxidoreductase" evidence="6">
    <location>
        <begin position="13"/>
        <end position="181"/>
    </location>
</feature>
<dbReference type="InterPro" id="IPR036812">
    <property type="entry name" value="NAD(P)_OxRdtase_dom_sf"/>
</dbReference>
<dbReference type="FunFam" id="3.20.20.100:FF:000015">
    <property type="entry name" value="Oxidoreductase, aldo/keto reductase family"/>
    <property type="match status" value="1"/>
</dbReference>